<dbReference type="AlphaFoldDB" id="A0A7W7QDD7"/>
<comment type="caution">
    <text evidence="10">The sequence shown here is derived from an EMBL/GenBank/DDBJ whole genome shotgun (WGS) entry which is preliminary data.</text>
</comment>
<feature type="transmembrane region" description="Helical" evidence="8">
    <location>
        <begin position="119"/>
        <end position="139"/>
    </location>
</feature>
<dbReference type="Pfam" id="PF13231">
    <property type="entry name" value="PMT_2"/>
    <property type="match status" value="1"/>
</dbReference>
<keyword evidence="10" id="KW-0132">Cell division</keyword>
<evidence type="ECO:0000256" key="4">
    <source>
        <dbReference type="ARBA" id="ARBA00022679"/>
    </source>
</evidence>
<keyword evidence="2" id="KW-1003">Cell membrane</keyword>
<evidence type="ECO:0000256" key="7">
    <source>
        <dbReference type="ARBA" id="ARBA00023136"/>
    </source>
</evidence>
<dbReference type="PANTHER" id="PTHR33908:SF11">
    <property type="entry name" value="MEMBRANE PROTEIN"/>
    <property type="match status" value="1"/>
</dbReference>
<feature type="transmembrane region" description="Helical" evidence="8">
    <location>
        <begin position="249"/>
        <end position="274"/>
    </location>
</feature>
<keyword evidence="10" id="KW-0131">Cell cycle</keyword>
<keyword evidence="6 8" id="KW-1133">Transmembrane helix</keyword>
<dbReference type="Proteomes" id="UP000520767">
    <property type="component" value="Unassembled WGS sequence"/>
</dbReference>
<evidence type="ECO:0000313" key="10">
    <source>
        <dbReference type="EMBL" id="MBB4911542.1"/>
    </source>
</evidence>
<feature type="transmembrane region" description="Helical" evidence="8">
    <location>
        <begin position="166"/>
        <end position="197"/>
    </location>
</feature>
<dbReference type="GO" id="GO:0005886">
    <property type="term" value="C:plasma membrane"/>
    <property type="evidence" value="ECO:0007669"/>
    <property type="project" value="UniProtKB-SubCell"/>
</dbReference>
<evidence type="ECO:0000256" key="2">
    <source>
        <dbReference type="ARBA" id="ARBA00022475"/>
    </source>
</evidence>
<evidence type="ECO:0000256" key="6">
    <source>
        <dbReference type="ARBA" id="ARBA00022989"/>
    </source>
</evidence>
<evidence type="ECO:0000256" key="3">
    <source>
        <dbReference type="ARBA" id="ARBA00022676"/>
    </source>
</evidence>
<evidence type="ECO:0000256" key="5">
    <source>
        <dbReference type="ARBA" id="ARBA00022692"/>
    </source>
</evidence>
<keyword evidence="5 8" id="KW-0812">Transmembrane</keyword>
<keyword evidence="4" id="KW-0808">Transferase</keyword>
<dbReference type="InterPro" id="IPR050297">
    <property type="entry name" value="LipidA_mod_glycosyltrf_83"/>
</dbReference>
<keyword evidence="11" id="KW-1185">Reference proteome</keyword>
<dbReference type="PANTHER" id="PTHR33908">
    <property type="entry name" value="MANNOSYLTRANSFERASE YKCB-RELATED"/>
    <property type="match status" value="1"/>
</dbReference>
<comment type="subcellular location">
    <subcellularLocation>
        <location evidence="1">Cell membrane</location>
        <topology evidence="1">Multi-pass membrane protein</topology>
    </subcellularLocation>
</comment>
<organism evidence="10 11">
    <name type="scientific">Actinophytocola algeriensis</name>
    <dbReference type="NCBI Taxonomy" id="1768010"/>
    <lineage>
        <taxon>Bacteria</taxon>
        <taxon>Bacillati</taxon>
        <taxon>Actinomycetota</taxon>
        <taxon>Actinomycetes</taxon>
        <taxon>Pseudonocardiales</taxon>
        <taxon>Pseudonocardiaceae</taxon>
    </lineage>
</organism>
<feature type="transmembrane region" description="Helical" evidence="8">
    <location>
        <begin position="80"/>
        <end position="107"/>
    </location>
</feature>
<feature type="transmembrane region" description="Helical" evidence="8">
    <location>
        <begin position="209"/>
        <end position="229"/>
    </location>
</feature>
<keyword evidence="3" id="KW-0328">Glycosyltransferase</keyword>
<dbReference type="GO" id="GO:0009103">
    <property type="term" value="P:lipopolysaccharide biosynthetic process"/>
    <property type="evidence" value="ECO:0007669"/>
    <property type="project" value="UniProtKB-ARBA"/>
</dbReference>
<evidence type="ECO:0000256" key="1">
    <source>
        <dbReference type="ARBA" id="ARBA00004651"/>
    </source>
</evidence>
<dbReference type="GO" id="GO:0016763">
    <property type="term" value="F:pentosyltransferase activity"/>
    <property type="evidence" value="ECO:0007669"/>
    <property type="project" value="TreeGrafter"/>
</dbReference>
<dbReference type="EMBL" id="JACHJQ010000010">
    <property type="protein sequence ID" value="MBB4911542.1"/>
    <property type="molecule type" value="Genomic_DNA"/>
</dbReference>
<dbReference type="InterPro" id="IPR038731">
    <property type="entry name" value="RgtA/B/C-like"/>
</dbReference>
<evidence type="ECO:0000259" key="9">
    <source>
        <dbReference type="Pfam" id="PF13231"/>
    </source>
</evidence>
<sequence length="498" mass="53581">MSLTETTRTAEPVHRDEPPPFARLPVLAIAGALTVVLLATATRYGYFGDELYFRLAGQHLDWSFPDQPPLLPLLAAAMDWLAPGSILVLRLPAILCTAAGVVICALLARELGGSRRAQVIAAAAFVASPFMVLFGRYLLTSTVDVTLTALVTLLLVRWLRTRDDRLLLATGLVAAVALQAKVMIVIYVAVLVAALLVCGPRALLTRRPLWIGAGIASVTAIPMVVWQAANGWPQLHMGDVLESAAEDKVFGGGPVGFFLDAALFCGVAGVLLLGFGLVRVFRNADLRFFGVAFAVLAVLFAAMNWSGYYVAGLFPVLWAAGAAGLDHVRARWVPWVLWPALVVSIGTQVVNLPVRPLSDVAQDSARFDVPATAGWPELVADVADDYRTVPDPESTVIMSQTYELAAAIDRYGADHDLPRAYSAYLGMWYFATPPESADAVLYLGDPPEALRSAFSSAEEVGRTDNGLGVDNSFQDLPVWLLSGRDTAWSELWPALRVL</sequence>
<protein>
    <submittedName>
        <fullName evidence="10">Cell division protein FtsL</fullName>
    </submittedName>
</protein>
<dbReference type="GO" id="GO:0051301">
    <property type="term" value="P:cell division"/>
    <property type="evidence" value="ECO:0007669"/>
    <property type="project" value="UniProtKB-KW"/>
</dbReference>
<feature type="transmembrane region" description="Helical" evidence="8">
    <location>
        <begin position="286"/>
        <end position="302"/>
    </location>
</feature>
<proteinExistence type="predicted"/>
<feature type="transmembrane region" description="Helical" evidence="8">
    <location>
        <begin position="21"/>
        <end position="46"/>
    </location>
</feature>
<keyword evidence="7 8" id="KW-0472">Membrane</keyword>
<gene>
    <name evidence="10" type="ORF">FHR82_007812</name>
</gene>
<evidence type="ECO:0000256" key="8">
    <source>
        <dbReference type="SAM" id="Phobius"/>
    </source>
</evidence>
<name>A0A7W7QDD7_9PSEU</name>
<accession>A0A7W7QDD7</accession>
<reference evidence="10 11" key="1">
    <citation type="submission" date="2020-08" db="EMBL/GenBank/DDBJ databases">
        <title>Genomic Encyclopedia of Type Strains, Phase III (KMG-III): the genomes of soil and plant-associated and newly described type strains.</title>
        <authorList>
            <person name="Whitman W."/>
        </authorList>
    </citation>
    <scope>NUCLEOTIDE SEQUENCE [LARGE SCALE GENOMIC DNA]</scope>
    <source>
        <strain evidence="10 11">CECT 8960</strain>
    </source>
</reference>
<evidence type="ECO:0000313" key="11">
    <source>
        <dbReference type="Proteomes" id="UP000520767"/>
    </source>
</evidence>
<dbReference type="RefSeq" id="WP_184815559.1">
    <property type="nucleotide sequence ID" value="NZ_JACHJQ010000010.1"/>
</dbReference>
<feature type="domain" description="Glycosyltransferase RgtA/B/C/D-like" evidence="9">
    <location>
        <begin position="66"/>
        <end position="226"/>
    </location>
</feature>